<evidence type="ECO:0000313" key="10">
    <source>
        <dbReference type="EMBL" id="SEH65695.1"/>
    </source>
</evidence>
<evidence type="ECO:0000259" key="9">
    <source>
        <dbReference type="Pfam" id="PF01694"/>
    </source>
</evidence>
<dbReference type="OrthoDB" id="7836448at2"/>
<dbReference type="InterPro" id="IPR022764">
    <property type="entry name" value="Peptidase_S54_rhomboid_dom"/>
</dbReference>
<evidence type="ECO:0000256" key="4">
    <source>
        <dbReference type="ARBA" id="ARBA00022801"/>
    </source>
</evidence>
<evidence type="ECO:0000256" key="8">
    <source>
        <dbReference type="SAM" id="Phobius"/>
    </source>
</evidence>
<evidence type="ECO:0000256" key="7">
    <source>
        <dbReference type="ARBA" id="ARBA00023136"/>
    </source>
</evidence>
<keyword evidence="4" id="KW-0378">Hydrolase</keyword>
<dbReference type="AlphaFoldDB" id="A0A1H6K2D6"/>
<sequence length="236" mass="25402">MRAGSPESPFNSLPAVLWMLALPIIATEAYFGLGRLGFLAGGSNAGRAARQILVEQTAFAPEFLLRAWDRGSVAGAQLHRLITFPFVHYSATHALFVVVFLLALGNMVARSMRPWAAVVLFAASAIGGAAIYSLAAGLLPQLRFDPLVGGYAPVYGLLGAFTFLLWTRLGQENANQMRAFTLIGMLLLFQLVFGVVFGSASRNWIAEIAGFGIGFALSFVLVPGGLSRVRNRVRQR</sequence>
<evidence type="ECO:0000256" key="5">
    <source>
        <dbReference type="ARBA" id="ARBA00022825"/>
    </source>
</evidence>
<feature type="transmembrane region" description="Helical" evidence="8">
    <location>
        <begin position="147"/>
        <end position="167"/>
    </location>
</feature>
<keyword evidence="11" id="KW-1185">Reference proteome</keyword>
<feature type="domain" description="Peptidase S54 rhomboid" evidence="9">
    <location>
        <begin position="76"/>
        <end position="222"/>
    </location>
</feature>
<dbReference type="GO" id="GO:0006508">
    <property type="term" value="P:proteolysis"/>
    <property type="evidence" value="ECO:0007669"/>
    <property type="project" value="UniProtKB-KW"/>
</dbReference>
<dbReference type="Pfam" id="PF01694">
    <property type="entry name" value="Rhomboid"/>
    <property type="match status" value="1"/>
</dbReference>
<evidence type="ECO:0000256" key="1">
    <source>
        <dbReference type="ARBA" id="ARBA00004141"/>
    </source>
</evidence>
<feature type="transmembrane region" description="Helical" evidence="8">
    <location>
        <begin position="86"/>
        <end position="108"/>
    </location>
</feature>
<proteinExistence type="predicted"/>
<feature type="transmembrane region" description="Helical" evidence="8">
    <location>
        <begin position="115"/>
        <end position="135"/>
    </location>
</feature>
<keyword evidence="2 10" id="KW-0645">Protease</keyword>
<evidence type="ECO:0000256" key="2">
    <source>
        <dbReference type="ARBA" id="ARBA00022670"/>
    </source>
</evidence>
<comment type="subcellular location">
    <subcellularLocation>
        <location evidence="1">Membrane</location>
        <topology evidence="1">Multi-pass membrane protein</topology>
    </subcellularLocation>
</comment>
<dbReference type="STRING" id="65735.SAMN04488075_0614"/>
<name>A0A1H6K2D6_9RHOB</name>
<keyword evidence="7 8" id="KW-0472">Membrane</keyword>
<dbReference type="PANTHER" id="PTHR22936:SF69">
    <property type="entry name" value="RHOMBOID-LIKE PROTEIN"/>
    <property type="match status" value="1"/>
</dbReference>
<dbReference type="GO" id="GO:0016020">
    <property type="term" value="C:membrane"/>
    <property type="evidence" value="ECO:0007669"/>
    <property type="project" value="UniProtKB-SubCell"/>
</dbReference>
<dbReference type="PANTHER" id="PTHR22936">
    <property type="entry name" value="RHOMBOID-RELATED"/>
    <property type="match status" value="1"/>
</dbReference>
<dbReference type="GO" id="GO:0004252">
    <property type="term" value="F:serine-type endopeptidase activity"/>
    <property type="evidence" value="ECO:0007669"/>
    <property type="project" value="InterPro"/>
</dbReference>
<feature type="transmembrane region" description="Helical" evidence="8">
    <location>
        <begin position="12"/>
        <end position="33"/>
    </location>
</feature>
<keyword evidence="5" id="KW-0720">Serine protease</keyword>
<organism evidence="10 11">
    <name type="scientific">Paracoccus alkenifer</name>
    <dbReference type="NCBI Taxonomy" id="65735"/>
    <lineage>
        <taxon>Bacteria</taxon>
        <taxon>Pseudomonadati</taxon>
        <taxon>Pseudomonadota</taxon>
        <taxon>Alphaproteobacteria</taxon>
        <taxon>Rhodobacterales</taxon>
        <taxon>Paracoccaceae</taxon>
        <taxon>Paracoccus</taxon>
    </lineage>
</organism>
<dbReference type="SUPFAM" id="SSF144091">
    <property type="entry name" value="Rhomboid-like"/>
    <property type="match status" value="1"/>
</dbReference>
<dbReference type="InterPro" id="IPR002610">
    <property type="entry name" value="Peptidase_S54_rhomboid-like"/>
</dbReference>
<dbReference type="EMBL" id="FNXG01000001">
    <property type="protein sequence ID" value="SEH65695.1"/>
    <property type="molecule type" value="Genomic_DNA"/>
</dbReference>
<keyword evidence="3 8" id="KW-0812">Transmembrane</keyword>
<reference evidence="11" key="1">
    <citation type="submission" date="2016-10" db="EMBL/GenBank/DDBJ databases">
        <authorList>
            <person name="Varghese N."/>
            <person name="Submissions S."/>
        </authorList>
    </citation>
    <scope>NUCLEOTIDE SEQUENCE [LARGE SCALE GENOMIC DNA]</scope>
    <source>
        <strain evidence="11">DSM 11593</strain>
    </source>
</reference>
<evidence type="ECO:0000313" key="11">
    <source>
        <dbReference type="Proteomes" id="UP000199125"/>
    </source>
</evidence>
<dbReference type="InterPro" id="IPR035952">
    <property type="entry name" value="Rhomboid-like_sf"/>
</dbReference>
<protein>
    <submittedName>
        <fullName evidence="10">Membrane associated serine protease, rhomboid family</fullName>
    </submittedName>
</protein>
<feature type="transmembrane region" description="Helical" evidence="8">
    <location>
        <begin position="179"/>
        <end position="198"/>
    </location>
</feature>
<gene>
    <name evidence="10" type="ORF">SAMN04488075_0614</name>
</gene>
<evidence type="ECO:0000256" key="3">
    <source>
        <dbReference type="ARBA" id="ARBA00022692"/>
    </source>
</evidence>
<keyword evidence="6 8" id="KW-1133">Transmembrane helix</keyword>
<feature type="transmembrane region" description="Helical" evidence="8">
    <location>
        <begin position="204"/>
        <end position="226"/>
    </location>
</feature>
<dbReference type="Gene3D" id="1.20.1540.10">
    <property type="entry name" value="Rhomboid-like"/>
    <property type="match status" value="1"/>
</dbReference>
<accession>A0A1H6K2D6</accession>
<dbReference type="Proteomes" id="UP000199125">
    <property type="component" value="Unassembled WGS sequence"/>
</dbReference>
<evidence type="ECO:0000256" key="6">
    <source>
        <dbReference type="ARBA" id="ARBA00022989"/>
    </source>
</evidence>